<dbReference type="RefSeq" id="WP_271996648.1">
    <property type="nucleotide sequence ID" value="NZ_JAQNDN010000003.1"/>
</dbReference>
<protein>
    <recommendedName>
        <fullName evidence="4">YqaE/Pmp3 family membrane protein</fullName>
    </recommendedName>
</protein>
<proteinExistence type="predicted"/>
<keyword evidence="1" id="KW-0812">Transmembrane</keyword>
<feature type="transmembrane region" description="Helical" evidence="1">
    <location>
        <begin position="25"/>
        <end position="49"/>
    </location>
</feature>
<evidence type="ECO:0000313" key="2">
    <source>
        <dbReference type="EMBL" id="MDC0667990.1"/>
    </source>
</evidence>
<accession>A0ABT5B2U3</accession>
<name>A0ABT5B2U3_9BACT</name>
<gene>
    <name evidence="2" type="ORF">POL58_09595</name>
</gene>
<comment type="caution">
    <text evidence="2">The sequence shown here is derived from an EMBL/GenBank/DDBJ whole genome shotgun (WGS) entry which is preliminary data.</text>
</comment>
<keyword evidence="3" id="KW-1185">Reference proteome</keyword>
<dbReference type="EMBL" id="JAQNDN010000003">
    <property type="protein sequence ID" value="MDC0667990.1"/>
    <property type="molecule type" value="Genomic_DNA"/>
</dbReference>
<evidence type="ECO:0000256" key="1">
    <source>
        <dbReference type="SAM" id="Phobius"/>
    </source>
</evidence>
<organism evidence="2 3">
    <name type="scientific">Nannocystis radixulma</name>
    <dbReference type="NCBI Taxonomy" id="2995305"/>
    <lineage>
        <taxon>Bacteria</taxon>
        <taxon>Pseudomonadati</taxon>
        <taxon>Myxococcota</taxon>
        <taxon>Polyangia</taxon>
        <taxon>Nannocystales</taxon>
        <taxon>Nannocystaceae</taxon>
        <taxon>Nannocystis</taxon>
    </lineage>
</organism>
<sequence length="61" mass="6458">MPLAVICLPILLVLAIGLLGSTRRIGFWGAVVLSLLLTPIGGLLAALLSGQRQVRKRPRAN</sequence>
<reference evidence="2 3" key="1">
    <citation type="submission" date="2022-11" db="EMBL/GenBank/DDBJ databases">
        <title>Minimal conservation of predation-associated metabolite biosynthetic gene clusters underscores biosynthetic potential of Myxococcota including descriptions for ten novel species: Archangium lansinium sp. nov., Myxococcus landrumus sp. nov., Nannocystis bai.</title>
        <authorList>
            <person name="Ahearne A."/>
            <person name="Stevens C."/>
            <person name="Dowd S."/>
        </authorList>
    </citation>
    <scope>NUCLEOTIDE SEQUENCE [LARGE SCALE GENOMIC DNA]</scope>
    <source>
        <strain evidence="2 3">NCELM</strain>
    </source>
</reference>
<dbReference type="Proteomes" id="UP001217838">
    <property type="component" value="Unassembled WGS sequence"/>
</dbReference>
<keyword evidence="1" id="KW-0472">Membrane</keyword>
<evidence type="ECO:0008006" key="4">
    <source>
        <dbReference type="Google" id="ProtNLM"/>
    </source>
</evidence>
<keyword evidence="1" id="KW-1133">Transmembrane helix</keyword>
<evidence type="ECO:0000313" key="3">
    <source>
        <dbReference type="Proteomes" id="UP001217838"/>
    </source>
</evidence>